<comment type="caution">
    <text evidence="3">The sequence shown here is derived from an EMBL/GenBank/DDBJ whole genome shotgun (WGS) entry which is preliminary data.</text>
</comment>
<evidence type="ECO:0000313" key="4">
    <source>
        <dbReference type="Proteomes" id="UP000589716"/>
    </source>
</evidence>
<dbReference type="Gene3D" id="3.40.50.300">
    <property type="entry name" value="P-loop containing nucleotide triphosphate hydrolases"/>
    <property type="match status" value="1"/>
</dbReference>
<proteinExistence type="predicted"/>
<dbReference type="GO" id="GO:0016817">
    <property type="term" value="F:hydrolase activity, acting on acid anhydrides"/>
    <property type="evidence" value="ECO:0007669"/>
    <property type="project" value="InterPro"/>
</dbReference>
<sequence>MSAAHELNRAREALGHIPPDLPRDEWVRAGMAAQAAGLDFDAFDSWSAQAASYDSRAARDTWRSFKPGKGVGAGTLYRMATEHGWRDDAKPTRQAPAKPRSKPQAPTKAPRPGSTPADVWARCEPATAQHAYIVRKAAQGVPLDLLRVLPQGDPLRIGGHSMAGALVVPAHGPAGELQSLQLIPPDGPKMNLAGAPMTGASHIVGTGDGPLYVCEGIGAAWACWQATGHRAVVCFGWGNVSRVAAQLRQRDASARLVLVPDVGKEPDAETIARELGAAVAALPEGWPANSDVGDLAQRDGLEALAALLEAAAVPEPPAPLLTPVSVLDVHSNPSPPPRFVWDGYCPRNVVTLLGAHGGTGKSTVALMLAAAVSTGRELFGAGTDAVPVVFASLEDGAGIVRHRLAHICQCWGISPAELGALHIVDGTENPELFASEGRGPGDVTPVYAELRELVRRTGAGLVTIDNASDAYGGDEIQRRQVRAFMRSLAAIAREADAAVLLLAHVDKNTSRARKAEGGEGYSGSTAWHNSSRSRIFMSRAEDGSLTLEHQKSNHGKMRAPLALEWPEGAYRRPCRRFRQWCRVSATA</sequence>
<organism evidence="3 4">
    <name type="scientific">Ottowia beijingensis</name>
    <dbReference type="NCBI Taxonomy" id="1207057"/>
    <lineage>
        <taxon>Bacteria</taxon>
        <taxon>Pseudomonadati</taxon>
        <taxon>Pseudomonadota</taxon>
        <taxon>Betaproteobacteria</taxon>
        <taxon>Burkholderiales</taxon>
        <taxon>Comamonadaceae</taxon>
        <taxon>Ottowia</taxon>
    </lineage>
</organism>
<feature type="compositionally biased region" description="Basic and acidic residues" evidence="1">
    <location>
        <begin position="1"/>
        <end position="14"/>
    </location>
</feature>
<dbReference type="RefSeq" id="WP_180551607.1">
    <property type="nucleotide sequence ID" value="NZ_JACCKX010000001.1"/>
</dbReference>
<dbReference type="EMBL" id="JACCKX010000001">
    <property type="protein sequence ID" value="NZA03378.1"/>
    <property type="molecule type" value="Genomic_DNA"/>
</dbReference>
<accession>A0A853IZK7</accession>
<feature type="compositionally biased region" description="Basic and acidic residues" evidence="1">
    <location>
        <begin position="82"/>
        <end position="91"/>
    </location>
</feature>
<dbReference type="AlphaFoldDB" id="A0A853IZK7"/>
<evidence type="ECO:0000256" key="1">
    <source>
        <dbReference type="SAM" id="MobiDB-lite"/>
    </source>
</evidence>
<evidence type="ECO:0000259" key="2">
    <source>
        <dbReference type="Pfam" id="PF08707"/>
    </source>
</evidence>
<feature type="region of interest" description="Disordered" evidence="1">
    <location>
        <begin position="1"/>
        <end position="21"/>
    </location>
</feature>
<protein>
    <submittedName>
        <fullName evidence="3">AAA family ATPase</fullName>
    </submittedName>
</protein>
<dbReference type="Pfam" id="PF08707">
    <property type="entry name" value="PriCT_2"/>
    <property type="match status" value="1"/>
</dbReference>
<dbReference type="InterPro" id="IPR014819">
    <property type="entry name" value="PriCT_2"/>
</dbReference>
<feature type="domain" description="Primase C-terminal 2" evidence="2">
    <location>
        <begin position="10"/>
        <end position="80"/>
    </location>
</feature>
<dbReference type="Proteomes" id="UP000589716">
    <property type="component" value="Unassembled WGS sequence"/>
</dbReference>
<keyword evidence="4" id="KW-1185">Reference proteome</keyword>
<evidence type="ECO:0000313" key="3">
    <source>
        <dbReference type="EMBL" id="NZA03378.1"/>
    </source>
</evidence>
<reference evidence="3 4" key="1">
    <citation type="submission" date="2020-07" db="EMBL/GenBank/DDBJ databases">
        <authorList>
            <person name="Maaloum M."/>
        </authorList>
    </citation>
    <scope>NUCLEOTIDE SEQUENCE [LARGE SCALE GENOMIC DNA]</scope>
    <source>
        <strain evidence="3 4">GCS-AN-3</strain>
    </source>
</reference>
<name>A0A853IZK7_9BURK</name>
<gene>
    <name evidence="3" type="ORF">H0I39_19680</name>
</gene>
<dbReference type="Pfam" id="PF13481">
    <property type="entry name" value="AAA_25"/>
    <property type="match status" value="1"/>
</dbReference>
<dbReference type="SUPFAM" id="SSF52540">
    <property type="entry name" value="P-loop containing nucleoside triphosphate hydrolases"/>
    <property type="match status" value="1"/>
</dbReference>
<feature type="region of interest" description="Disordered" evidence="1">
    <location>
        <begin position="82"/>
        <end position="117"/>
    </location>
</feature>
<dbReference type="InterPro" id="IPR027417">
    <property type="entry name" value="P-loop_NTPase"/>
</dbReference>